<name>A0A2H4IBP8_9CAUD</name>
<organism evidence="1 2">
    <name type="scientific">Erwinia phage vB_EamM_Y3</name>
    <dbReference type="NCBI Taxonomy" id="1983553"/>
    <lineage>
        <taxon>Viruses</taxon>
        <taxon>Duplodnaviria</taxon>
        <taxon>Heunggongvirae</taxon>
        <taxon>Uroviricota</taxon>
        <taxon>Caudoviricetes</taxon>
        <taxon>Sasquatchvirus</taxon>
        <taxon>Sasquatchvirus Y3</taxon>
    </lineage>
</organism>
<dbReference type="Proteomes" id="UP000240568">
    <property type="component" value="Segment"/>
</dbReference>
<accession>A0A2H4IBP8</accession>
<dbReference type="EMBL" id="KY984068">
    <property type="protein sequence ID" value="ARW58920.1"/>
    <property type="molecule type" value="Genomic_DNA"/>
</dbReference>
<proteinExistence type="predicted"/>
<reference evidence="1 2" key="1">
    <citation type="submission" date="2017-04" db="EMBL/GenBank/DDBJ databases">
        <authorList>
            <person name="Afonso C.L."/>
            <person name="Miller P.J."/>
            <person name="Scott M.A."/>
            <person name="Spackman E."/>
            <person name="Goraichik I."/>
            <person name="Dimitrov K.M."/>
            <person name="Suarez D.L."/>
            <person name="Swayne D.E."/>
        </authorList>
    </citation>
    <scope>NUCLEOTIDE SEQUENCE [LARGE SCALE GENOMIC DNA]</scope>
</reference>
<protein>
    <submittedName>
        <fullName evidence="1">Uncharacterized protein</fullName>
    </submittedName>
</protein>
<gene>
    <name evidence="1" type="ORF">Y3_280</name>
</gene>
<sequence>MGIRYIPRWIYLSIKRVVLSIELKLLERKVQRTEEQRVVFDAIANMGVRGHQVLVYFDRYYKKPRGISHNLVYLWPKKTLHQVFHNNGIEVSDTPDYEVAFNQLLDKVYREDKHETDYMES</sequence>
<keyword evidence="2" id="KW-1185">Reference proteome</keyword>
<evidence type="ECO:0000313" key="2">
    <source>
        <dbReference type="Proteomes" id="UP000240568"/>
    </source>
</evidence>
<evidence type="ECO:0000313" key="1">
    <source>
        <dbReference type="EMBL" id="ARW58920.1"/>
    </source>
</evidence>